<dbReference type="Proteomes" id="UP001652582">
    <property type="component" value="Chromosome 2"/>
</dbReference>
<reference evidence="3" key="1">
    <citation type="submission" date="2025-05" db="UniProtKB">
        <authorList>
            <consortium name="RefSeq"/>
        </authorList>
    </citation>
    <scope>NUCLEOTIDE SEQUENCE [LARGE SCALE GENOMIC DNA]</scope>
</reference>
<evidence type="ECO:0000256" key="1">
    <source>
        <dbReference type="SAM" id="MobiDB-lite"/>
    </source>
</evidence>
<dbReference type="RefSeq" id="XP_052743007.1">
    <property type="nucleotide sequence ID" value="XM_052887047.1"/>
</dbReference>
<name>A0ABM3LVD2_BICAN</name>
<gene>
    <name evidence="4" type="primary">LOC128198973</name>
</gene>
<sequence length="479" mass="56433">MAVIIFKILTLTTIFALNTVKSDNTIVALKKILKELNDPVEDNSDANPKQYYHPRHHKHGKSKHNSSPNLMNVQTMNLILKPNKRQRDEIEVNRLLRTNSEESCEAGDERCGCTGSRCGSNRVDQLADEVDRFVNVINDQLSNDDEENDRNRAVVDDELGDRYRENERDRSMFRYVDNQGRDRDVSRKERVDREYDDIKIKYDRNDDDSDDFERDRYLDERENRYNNEDFLKSKRIKVNDNLDVVILDKSDLDALLGNQDFVDITRNRHMDDEDNEIFQRIVAQYKKFLNSEKHKLIEHGRSAVITPENFFELYESVKHQVTRKLKNYVKDKKLFTSLNMKYLTPNQKNKLRSLKMKYRRGEMEDATVDDEIVKIIFGNESKMKIVAHAEDNNHIFIPKWLYEKVLSSKKTLNEALRAHKRTRILPMTSQQKEKLFHKGTNNVVKPIGKLVWRKKLSQDIERYGIPFELEAHGLGQIAP</sequence>
<evidence type="ECO:0000313" key="3">
    <source>
        <dbReference type="Proteomes" id="UP001652582"/>
    </source>
</evidence>
<evidence type="ECO:0000256" key="2">
    <source>
        <dbReference type="SAM" id="SignalP"/>
    </source>
</evidence>
<proteinExistence type="predicted"/>
<evidence type="ECO:0000313" key="4">
    <source>
        <dbReference type="RefSeq" id="XP_052743007.1"/>
    </source>
</evidence>
<keyword evidence="3" id="KW-1185">Reference proteome</keyword>
<keyword evidence="2" id="KW-0732">Signal</keyword>
<accession>A0ABM3LVD2</accession>
<feature type="compositionally biased region" description="Basic residues" evidence="1">
    <location>
        <begin position="52"/>
        <end position="64"/>
    </location>
</feature>
<feature type="signal peptide" evidence="2">
    <location>
        <begin position="1"/>
        <end position="16"/>
    </location>
</feature>
<feature type="region of interest" description="Disordered" evidence="1">
    <location>
        <begin position="39"/>
        <end position="69"/>
    </location>
</feature>
<protein>
    <submittedName>
        <fullName evidence="4">MATH and LRR domain-containing protein PFE0570w-like</fullName>
    </submittedName>
</protein>
<organism evidence="3 4">
    <name type="scientific">Bicyclus anynana</name>
    <name type="common">Squinting bush brown butterfly</name>
    <dbReference type="NCBI Taxonomy" id="110368"/>
    <lineage>
        <taxon>Eukaryota</taxon>
        <taxon>Metazoa</taxon>
        <taxon>Ecdysozoa</taxon>
        <taxon>Arthropoda</taxon>
        <taxon>Hexapoda</taxon>
        <taxon>Insecta</taxon>
        <taxon>Pterygota</taxon>
        <taxon>Neoptera</taxon>
        <taxon>Endopterygota</taxon>
        <taxon>Lepidoptera</taxon>
        <taxon>Glossata</taxon>
        <taxon>Ditrysia</taxon>
        <taxon>Papilionoidea</taxon>
        <taxon>Nymphalidae</taxon>
        <taxon>Satyrinae</taxon>
        <taxon>Satyrini</taxon>
        <taxon>Mycalesina</taxon>
        <taxon>Bicyclus</taxon>
    </lineage>
</organism>
<dbReference type="GeneID" id="128198973"/>
<reference evidence="4" key="2">
    <citation type="submission" date="2025-08" db="UniProtKB">
        <authorList>
            <consortium name="RefSeq"/>
        </authorList>
    </citation>
    <scope>IDENTIFICATION</scope>
</reference>
<feature type="chain" id="PRO_5045351729" evidence="2">
    <location>
        <begin position="17"/>
        <end position="479"/>
    </location>
</feature>